<organism evidence="1 2">
    <name type="scientific">Halotia branconii CENA392</name>
    <dbReference type="NCBI Taxonomy" id="1539056"/>
    <lineage>
        <taxon>Bacteria</taxon>
        <taxon>Bacillati</taxon>
        <taxon>Cyanobacteriota</taxon>
        <taxon>Cyanophyceae</taxon>
        <taxon>Nostocales</taxon>
        <taxon>Nodulariaceae</taxon>
        <taxon>Halotia</taxon>
    </lineage>
</organism>
<protein>
    <submittedName>
        <fullName evidence="1">P63C domain-containing protein</fullName>
    </submittedName>
</protein>
<name>A0AAJ6NYE1_9CYAN</name>
<proteinExistence type="predicted"/>
<dbReference type="Proteomes" id="UP001223520">
    <property type="component" value="Plasmid unnamed1"/>
</dbReference>
<evidence type="ECO:0000313" key="1">
    <source>
        <dbReference type="EMBL" id="WGV29035.1"/>
    </source>
</evidence>
<geneLocation type="plasmid" evidence="1 2">
    <name>unnamed1</name>
</geneLocation>
<dbReference type="KEGG" id="hbq:QI031_31240"/>
<sequence length="264" mass="30428">MSDDILRQEIDGIEYFTVASTGESGMSQRGLSRLCGVRLSTVQNVLENLTENKAPQWLQTLAEGGLYLTDKTTVKGGETRPIKANVCWGVLRYYERKGKLEAAKALDAIGTIGINSFIQAKTGWLPERYQSSRKQRQEVSRILETPQPWTRMFESEFEEHLSRITKLHKKSIRNGLYYWELVYNWMTPEEKAKLDEVNPVLSSGRRRHKIHQMLDEETKQRLSPHVTSVLTLMQSANTIAELRRLIQRRYGVDQPNLFDGWNLG</sequence>
<keyword evidence="2" id="KW-1185">Reference proteome</keyword>
<keyword evidence="1" id="KW-0614">Plasmid</keyword>
<dbReference type="RefSeq" id="WP_281486234.1">
    <property type="nucleotide sequence ID" value="NZ_CP124544.1"/>
</dbReference>
<accession>A0AAJ6NYE1</accession>
<evidence type="ECO:0000313" key="2">
    <source>
        <dbReference type="Proteomes" id="UP001223520"/>
    </source>
</evidence>
<dbReference type="EMBL" id="CP124544">
    <property type="protein sequence ID" value="WGV29035.1"/>
    <property type="molecule type" value="Genomic_DNA"/>
</dbReference>
<reference evidence="1 2" key="1">
    <citation type="journal article" date="2023" name="Limnol Oceanogr Lett">
        <title>Environmental adaptations by the intertidal Antarctic cyanobacterium Halotia branconii CENA392 as revealed using long-read genome sequencing.</title>
        <authorList>
            <person name="Dextro R.B."/>
            <person name="Delbaje E."/>
            <person name="Freitas P.N.N."/>
            <person name="Geraldes V."/>
            <person name="Pinto E."/>
            <person name="Long P.F."/>
            <person name="Fiore M.F."/>
        </authorList>
    </citation>
    <scope>NUCLEOTIDE SEQUENCE [LARGE SCALE GENOMIC DNA]</scope>
    <source>
        <strain evidence="1 2">CENA392</strain>
        <plasmid evidence="1 2">unnamed1</plasmid>
    </source>
</reference>
<gene>
    <name evidence="1" type="ORF">QI031_31240</name>
</gene>
<dbReference type="AlphaFoldDB" id="A0AAJ6NYE1"/>